<dbReference type="Proteomes" id="UP000676079">
    <property type="component" value="Chromosome"/>
</dbReference>
<keyword evidence="2" id="KW-1185">Reference proteome</keyword>
<name>A0ABX8BNY0_9ACTN</name>
<dbReference type="RefSeq" id="WP_220564175.1">
    <property type="nucleotide sequence ID" value="NZ_CP074133.1"/>
</dbReference>
<accession>A0ABX8BNY0</accession>
<gene>
    <name evidence="1" type="ORF">KGD84_00700</name>
</gene>
<proteinExistence type="predicted"/>
<evidence type="ECO:0000313" key="2">
    <source>
        <dbReference type="Proteomes" id="UP000676079"/>
    </source>
</evidence>
<reference evidence="1 2" key="1">
    <citation type="submission" date="2021-05" db="EMBL/GenBank/DDBJ databases">
        <title>Direct Submission.</title>
        <authorList>
            <person name="Li K."/>
            <person name="Gao J."/>
        </authorList>
    </citation>
    <scope>NUCLEOTIDE SEQUENCE [LARGE SCALE GENOMIC DNA]</scope>
    <source>
        <strain evidence="1 2">Mg02</strain>
    </source>
</reference>
<evidence type="ECO:0008006" key="3">
    <source>
        <dbReference type="Google" id="ProtNLM"/>
    </source>
</evidence>
<protein>
    <recommendedName>
        <fullName evidence="3">XRE family transcriptional regulator</fullName>
    </recommendedName>
</protein>
<evidence type="ECO:0000313" key="1">
    <source>
        <dbReference type="EMBL" id="QUX22964.1"/>
    </source>
</evidence>
<organism evidence="1 2">
    <name type="scientific">Nocardiopsis changdeensis</name>
    <dbReference type="NCBI Taxonomy" id="2831969"/>
    <lineage>
        <taxon>Bacteria</taxon>
        <taxon>Bacillati</taxon>
        <taxon>Actinomycetota</taxon>
        <taxon>Actinomycetes</taxon>
        <taxon>Streptosporangiales</taxon>
        <taxon>Nocardiopsidaceae</taxon>
        <taxon>Nocardiopsis</taxon>
    </lineage>
</organism>
<dbReference type="EMBL" id="CP074133">
    <property type="protein sequence ID" value="QUX22964.1"/>
    <property type="molecule type" value="Genomic_DNA"/>
</dbReference>
<sequence>MDREQEALEAELENYARVIAGRDSLIVRARRAGITKHRIHKVTGISRSTIDRVLDKEFPMYTCDICGFKSRRPLIEGPLGTCYRCPARTQHIAATDGPLPGHALCEAIPVYDGQGRDDAPACPVCVHAQETGVDPLRHRDMVFLGFVITTRPELWKHTPHDSLLWETERGRRLVRDGYLVDHGETFEATDSGRALCEAYEEAWRGTPQANANHSIAIAMGLRAVEPARG</sequence>